<dbReference type="Proteomes" id="UP000297626">
    <property type="component" value="Unassembled WGS sequence"/>
</dbReference>
<dbReference type="PANTHER" id="PTHR43252:SF6">
    <property type="entry name" value="NEGATIVE TRANSCRIPTION REGULATOR PADR"/>
    <property type="match status" value="1"/>
</dbReference>
<reference evidence="4 5" key="1">
    <citation type="submission" date="2019-03" db="EMBL/GenBank/DDBJ databases">
        <title>Genomics of glacier-inhabiting Cryobacterium strains.</title>
        <authorList>
            <person name="Liu Q."/>
            <person name="Xin Y.-H."/>
        </authorList>
    </citation>
    <scope>NUCLEOTIDE SEQUENCE [LARGE SCALE GENOMIC DNA]</scope>
    <source>
        <strain evidence="4 5">Sr54</strain>
    </source>
</reference>
<evidence type="ECO:0000259" key="2">
    <source>
        <dbReference type="Pfam" id="PF03551"/>
    </source>
</evidence>
<dbReference type="EMBL" id="SOHN01000009">
    <property type="protein sequence ID" value="TFD88966.1"/>
    <property type="molecule type" value="Genomic_DNA"/>
</dbReference>
<dbReference type="SUPFAM" id="SSF46785">
    <property type="entry name" value="Winged helix' DNA-binding domain"/>
    <property type="match status" value="1"/>
</dbReference>
<dbReference type="InterPro" id="IPR036388">
    <property type="entry name" value="WH-like_DNA-bd_sf"/>
</dbReference>
<accession>A0A4R9BQI9</accession>
<sequence>MSVRQSILAILDQGSSYGYRLRAEFERRTGSTWPINVGQIYNTLERLERDGLIVKGDTDTDGHVFYSITAAGHVEVTTWLRSPVQRPETTRDELAIKLAVAVTLPGVDIAEIVRVQRMSTMTTLQQLTRAKNTGDDPESTDELAWLLVIDSLIFQAEAEIRWLDHSSSRLARAKARGLAASEPLAEPRRRGRPARTDTPSTDGTVVR</sequence>
<feature type="compositionally biased region" description="Polar residues" evidence="1">
    <location>
        <begin position="197"/>
        <end position="207"/>
    </location>
</feature>
<dbReference type="InterPro" id="IPR036390">
    <property type="entry name" value="WH_DNA-bd_sf"/>
</dbReference>
<dbReference type="PANTHER" id="PTHR43252">
    <property type="entry name" value="TRANSCRIPTIONAL REGULATOR YQJI"/>
    <property type="match status" value="1"/>
</dbReference>
<dbReference type="RefSeq" id="WP_134528919.1">
    <property type="nucleotide sequence ID" value="NZ_SOHN01000009.1"/>
</dbReference>
<dbReference type="Pfam" id="PF10400">
    <property type="entry name" value="Vir_act_alpha_C"/>
    <property type="match status" value="1"/>
</dbReference>
<keyword evidence="5" id="KW-1185">Reference proteome</keyword>
<dbReference type="InterPro" id="IPR005149">
    <property type="entry name" value="Tscrpt_reg_PadR_N"/>
</dbReference>
<evidence type="ECO:0000259" key="3">
    <source>
        <dbReference type="Pfam" id="PF10400"/>
    </source>
</evidence>
<organism evidence="4 5">
    <name type="scientific">Cryobacterium serini</name>
    <dbReference type="NCBI Taxonomy" id="1259201"/>
    <lineage>
        <taxon>Bacteria</taxon>
        <taxon>Bacillati</taxon>
        <taxon>Actinomycetota</taxon>
        <taxon>Actinomycetes</taxon>
        <taxon>Micrococcales</taxon>
        <taxon>Microbacteriaceae</taxon>
        <taxon>Cryobacterium</taxon>
    </lineage>
</organism>
<feature type="domain" description="Transcription regulator PadR C-terminal" evidence="3">
    <location>
        <begin position="90"/>
        <end position="170"/>
    </location>
</feature>
<gene>
    <name evidence="4" type="ORF">E3T51_06470</name>
</gene>
<feature type="domain" description="Transcription regulator PadR N-terminal" evidence="2">
    <location>
        <begin position="7"/>
        <end position="76"/>
    </location>
</feature>
<proteinExistence type="predicted"/>
<dbReference type="AlphaFoldDB" id="A0A4R9BQI9"/>
<evidence type="ECO:0000313" key="5">
    <source>
        <dbReference type="Proteomes" id="UP000297626"/>
    </source>
</evidence>
<name>A0A4R9BQI9_9MICO</name>
<dbReference type="Gene3D" id="1.10.10.10">
    <property type="entry name" value="Winged helix-like DNA-binding domain superfamily/Winged helix DNA-binding domain"/>
    <property type="match status" value="1"/>
</dbReference>
<evidence type="ECO:0000256" key="1">
    <source>
        <dbReference type="SAM" id="MobiDB-lite"/>
    </source>
</evidence>
<comment type="caution">
    <text evidence="4">The sequence shown here is derived from an EMBL/GenBank/DDBJ whole genome shotgun (WGS) entry which is preliminary data.</text>
</comment>
<protein>
    <submittedName>
        <fullName evidence="4">PadR family transcriptional regulator</fullName>
    </submittedName>
</protein>
<evidence type="ECO:0000313" key="4">
    <source>
        <dbReference type="EMBL" id="TFD88966.1"/>
    </source>
</evidence>
<dbReference type="InterPro" id="IPR018309">
    <property type="entry name" value="Tscrpt_reg_PadR_C"/>
</dbReference>
<feature type="region of interest" description="Disordered" evidence="1">
    <location>
        <begin position="174"/>
        <end position="207"/>
    </location>
</feature>
<dbReference type="Pfam" id="PF03551">
    <property type="entry name" value="PadR"/>
    <property type="match status" value="1"/>
</dbReference>